<name>A0ABV7M9L1_9PROT</name>
<dbReference type="Proteomes" id="UP001595607">
    <property type="component" value="Unassembled WGS sequence"/>
</dbReference>
<dbReference type="InterPro" id="IPR001509">
    <property type="entry name" value="Epimerase_deHydtase"/>
</dbReference>
<dbReference type="CDD" id="cd05266">
    <property type="entry name" value="SDR_a4"/>
    <property type="match status" value="1"/>
</dbReference>
<dbReference type="EMBL" id="JBHRVA010000002">
    <property type="protein sequence ID" value="MFC3302058.1"/>
    <property type="molecule type" value="Genomic_DNA"/>
</dbReference>
<dbReference type="Gene3D" id="3.40.50.720">
    <property type="entry name" value="NAD(P)-binding Rossmann-like Domain"/>
    <property type="match status" value="1"/>
</dbReference>
<organism evidence="3 4">
    <name type="scientific">Parvularcula lutaonensis</name>
    <dbReference type="NCBI Taxonomy" id="491923"/>
    <lineage>
        <taxon>Bacteria</taxon>
        <taxon>Pseudomonadati</taxon>
        <taxon>Pseudomonadota</taxon>
        <taxon>Alphaproteobacteria</taxon>
        <taxon>Parvularculales</taxon>
        <taxon>Parvularculaceae</taxon>
        <taxon>Parvularcula</taxon>
    </lineage>
</organism>
<evidence type="ECO:0000313" key="4">
    <source>
        <dbReference type="Proteomes" id="UP001595607"/>
    </source>
</evidence>
<sequence>MPSVLFIGLGYSARPLAQRLRDQGWDITATTRDRTKAMALAGEGFRPVVWESPAPLPASAAEEADAVIVSTAPNEGQCPAATALDGVSFWTRPRVLYLSSSGVYGDFGGEWVDEDTPCNPGTERGKERLAAENQWQALADRTGAELVLCRLAGIYGPGRSAVDSLSGNTRGARAGLSRRLVKEGQVFNRIHRDDIARGLYALLQADEPPSIVNFSDDLPSPSAEPIAYAAELLGIDPPPVERYEDIEEELSPMARSFYAENKRLRNDRLKALVGDLLYPTYREGLKAVAAAR</sequence>
<keyword evidence="3" id="KW-0560">Oxidoreductase</keyword>
<evidence type="ECO:0000313" key="3">
    <source>
        <dbReference type="EMBL" id="MFC3302058.1"/>
    </source>
</evidence>
<dbReference type="SUPFAM" id="SSF51735">
    <property type="entry name" value="NAD(P)-binding Rossmann-fold domains"/>
    <property type="match status" value="1"/>
</dbReference>
<evidence type="ECO:0000259" key="2">
    <source>
        <dbReference type="Pfam" id="PF01370"/>
    </source>
</evidence>
<proteinExistence type="predicted"/>
<dbReference type="Pfam" id="PF01370">
    <property type="entry name" value="Epimerase"/>
    <property type="match status" value="1"/>
</dbReference>
<dbReference type="GO" id="GO:0033711">
    <property type="term" value="F:4-phosphoerythronate dehydrogenase activity"/>
    <property type="evidence" value="ECO:0007669"/>
    <property type="project" value="UniProtKB-EC"/>
</dbReference>
<reference evidence="4" key="1">
    <citation type="journal article" date="2019" name="Int. J. Syst. Evol. Microbiol.">
        <title>The Global Catalogue of Microorganisms (GCM) 10K type strain sequencing project: providing services to taxonomists for standard genome sequencing and annotation.</title>
        <authorList>
            <consortium name="The Broad Institute Genomics Platform"/>
            <consortium name="The Broad Institute Genome Sequencing Center for Infectious Disease"/>
            <person name="Wu L."/>
            <person name="Ma J."/>
        </authorList>
    </citation>
    <scope>NUCLEOTIDE SEQUENCE [LARGE SCALE GENOMIC DNA]</scope>
    <source>
        <strain evidence="4">KCTC 22245</strain>
    </source>
</reference>
<dbReference type="EC" id="1.1.1.290" evidence="3"/>
<dbReference type="RefSeq" id="WP_189574224.1">
    <property type="nucleotide sequence ID" value="NZ_BMXU01000001.1"/>
</dbReference>
<protein>
    <submittedName>
        <fullName evidence="3">SDR family oxidoreductase</fullName>
        <ecNumber evidence="3">1.1.1.290</ecNumber>
    </submittedName>
</protein>
<keyword evidence="1" id="KW-0520">NAD</keyword>
<gene>
    <name evidence="3" type="ORF">ACFONP_04865</name>
</gene>
<dbReference type="InterPro" id="IPR036291">
    <property type="entry name" value="NAD(P)-bd_dom_sf"/>
</dbReference>
<keyword evidence="4" id="KW-1185">Reference proteome</keyword>
<feature type="domain" description="NAD-dependent epimerase/dehydratase" evidence="2">
    <location>
        <begin position="93"/>
        <end position="213"/>
    </location>
</feature>
<evidence type="ECO:0000256" key="1">
    <source>
        <dbReference type="ARBA" id="ARBA00023027"/>
    </source>
</evidence>
<comment type="caution">
    <text evidence="3">The sequence shown here is derived from an EMBL/GenBank/DDBJ whole genome shotgun (WGS) entry which is preliminary data.</text>
</comment>
<accession>A0ABV7M9L1</accession>
<dbReference type="PANTHER" id="PTHR43574">
    <property type="entry name" value="EPIMERASE-RELATED"/>
    <property type="match status" value="1"/>
</dbReference>